<accession>A0A939MET7</accession>
<feature type="compositionally biased region" description="Basic and acidic residues" evidence="1">
    <location>
        <begin position="191"/>
        <end position="202"/>
    </location>
</feature>
<evidence type="ECO:0000313" key="4">
    <source>
        <dbReference type="Proteomes" id="UP000664702"/>
    </source>
</evidence>
<proteinExistence type="predicted"/>
<evidence type="ECO:0000313" key="2">
    <source>
        <dbReference type="EMBL" id="MBO1868606.1"/>
    </source>
</evidence>
<protein>
    <submittedName>
        <fullName evidence="2">Uncharacterized protein</fullName>
    </submittedName>
</protein>
<gene>
    <name evidence="3" type="ORF">J4G43_048085</name>
    <name evidence="2" type="ORF">J4G43_49795</name>
</gene>
<dbReference type="RefSeq" id="WP_208089039.1">
    <property type="nucleotide sequence ID" value="NZ_CP086136.1"/>
</dbReference>
<organism evidence="2">
    <name type="scientific">Bradyrhizobium barranii subsp. barranii</name>
    <dbReference type="NCBI Taxonomy" id="2823807"/>
    <lineage>
        <taxon>Bacteria</taxon>
        <taxon>Pseudomonadati</taxon>
        <taxon>Pseudomonadota</taxon>
        <taxon>Alphaproteobacteria</taxon>
        <taxon>Hyphomicrobiales</taxon>
        <taxon>Nitrobacteraceae</taxon>
        <taxon>Bradyrhizobium</taxon>
        <taxon>Bradyrhizobium barranii</taxon>
    </lineage>
</organism>
<feature type="region of interest" description="Disordered" evidence="1">
    <location>
        <begin position="165"/>
        <end position="202"/>
    </location>
</feature>
<reference evidence="3 4" key="2">
    <citation type="journal article" date="2022" name="Int. J. Syst. Evol. Microbiol.">
        <title>Strains of Bradyrhizobium barranii sp. nov. associated with legumes native to Canada are symbionts of soybeans and belong to different subspecies (subsp. barranii subsp. nov. and subsp. apii subsp. nov.) and symbiovars (sv. glycinearum and sv. septentrionale).</title>
        <authorList>
            <person name="Bromfield E.S.P."/>
            <person name="Cloutier S."/>
            <person name="Wasai-Hara S."/>
            <person name="Minamisawa K."/>
        </authorList>
    </citation>
    <scope>NUCLEOTIDE SEQUENCE [LARGE SCALE GENOMIC DNA]</scope>
    <source>
        <strain evidence="3 4">144S4</strain>
    </source>
</reference>
<reference evidence="2" key="1">
    <citation type="submission" date="2021-03" db="EMBL/GenBank/DDBJ databases">
        <title>Whole Genome Sequence of Bradyrhizobium sp. Strain 144S4.</title>
        <authorList>
            <person name="Bromfield E.S.P."/>
            <person name="Cloutier S."/>
        </authorList>
    </citation>
    <scope>NUCLEOTIDE SEQUENCE [LARGE SCALE GENOMIC DNA]</scope>
    <source>
        <strain evidence="2">144S4</strain>
    </source>
</reference>
<dbReference type="AlphaFoldDB" id="A0A939MET7"/>
<dbReference type="KEGG" id="bban:J4G43_048085"/>
<dbReference type="EMBL" id="JAGEMI010000001">
    <property type="protein sequence ID" value="MBO1868606.1"/>
    <property type="molecule type" value="Genomic_DNA"/>
</dbReference>
<sequence>MGRRLIRKLAAFELFARLQAGRLAIRQSLAQIGIAADDDEAGVAAKRKPVEPDALRIDAGCVRPPVQHIVDQPAHIRGALDENRKTVGAAGVTHGVAGMIERRNDEPGIGQSRGRVMVTAEPSSAAVRHHDEWKLFSGDRTCGHGEEGGATRIHLARWLCTRSPDQQSDCRSRRTGRNVEVSDPGGLSRCYPKDEQGSEDERRKLHHCSYRAWAVTRLLMRRHDGRSGWRSGARAVPM</sequence>
<dbReference type="Proteomes" id="UP000664702">
    <property type="component" value="Chromosome"/>
</dbReference>
<dbReference type="EMBL" id="CP086136">
    <property type="protein sequence ID" value="UEM12113.1"/>
    <property type="molecule type" value="Genomic_DNA"/>
</dbReference>
<evidence type="ECO:0000256" key="1">
    <source>
        <dbReference type="SAM" id="MobiDB-lite"/>
    </source>
</evidence>
<evidence type="ECO:0000313" key="3">
    <source>
        <dbReference type="EMBL" id="UEM12113.1"/>
    </source>
</evidence>
<name>A0A939MET7_9BRAD</name>